<comment type="caution">
    <text evidence="18">The sequence shown here is derived from an EMBL/GenBank/DDBJ whole genome shotgun (WGS) entry which is preliminary data.</text>
</comment>
<protein>
    <recommendedName>
        <fullName evidence="16">UDP-N-acetylenolpyruvoylglucosamine reductase</fullName>
        <ecNumber evidence="16">1.3.1.98</ecNumber>
    </recommendedName>
    <alternativeName>
        <fullName evidence="16">UDP-N-acetylmuramate dehydrogenase</fullName>
    </alternativeName>
</protein>
<evidence type="ECO:0000256" key="11">
    <source>
        <dbReference type="ARBA" id="ARBA00022984"/>
    </source>
</evidence>
<dbReference type="Pfam" id="PF02873">
    <property type="entry name" value="MurB_C"/>
    <property type="match status" value="1"/>
</dbReference>
<keyword evidence="11 16" id="KW-0573">Peptidoglycan synthesis</keyword>
<evidence type="ECO:0000256" key="6">
    <source>
        <dbReference type="ARBA" id="ARBA00022618"/>
    </source>
</evidence>
<dbReference type="HAMAP" id="MF_00037">
    <property type="entry name" value="MurB"/>
    <property type="match status" value="1"/>
</dbReference>
<evidence type="ECO:0000256" key="13">
    <source>
        <dbReference type="ARBA" id="ARBA00023306"/>
    </source>
</evidence>
<dbReference type="InterPro" id="IPR036635">
    <property type="entry name" value="MurB_C_sf"/>
</dbReference>
<evidence type="ECO:0000256" key="3">
    <source>
        <dbReference type="ARBA" id="ARBA00004496"/>
    </source>
</evidence>
<evidence type="ECO:0000256" key="4">
    <source>
        <dbReference type="ARBA" id="ARBA00004752"/>
    </source>
</evidence>
<dbReference type="InterPro" id="IPR003170">
    <property type="entry name" value="MurB"/>
</dbReference>
<evidence type="ECO:0000256" key="16">
    <source>
        <dbReference type="HAMAP-Rule" id="MF_00037"/>
    </source>
</evidence>
<keyword evidence="10 16" id="KW-0133">Cell shape</keyword>
<dbReference type="InterPro" id="IPR016167">
    <property type="entry name" value="FAD-bd_PCMH_sub1"/>
</dbReference>
<evidence type="ECO:0000256" key="9">
    <source>
        <dbReference type="ARBA" id="ARBA00022857"/>
    </source>
</evidence>
<keyword evidence="13 16" id="KW-0131">Cell cycle</keyword>
<accession>A0ABU3H1T2</accession>
<dbReference type="InterPro" id="IPR011601">
    <property type="entry name" value="MurB_C"/>
</dbReference>
<comment type="catalytic activity">
    <reaction evidence="15 16">
        <text>UDP-N-acetyl-alpha-D-muramate + NADP(+) = UDP-N-acetyl-3-O-(1-carboxyvinyl)-alpha-D-glucosamine + NADPH + H(+)</text>
        <dbReference type="Rhea" id="RHEA:12248"/>
        <dbReference type="ChEBI" id="CHEBI:15378"/>
        <dbReference type="ChEBI" id="CHEBI:57783"/>
        <dbReference type="ChEBI" id="CHEBI:58349"/>
        <dbReference type="ChEBI" id="CHEBI:68483"/>
        <dbReference type="ChEBI" id="CHEBI:70757"/>
        <dbReference type="EC" id="1.3.1.98"/>
    </reaction>
</comment>
<evidence type="ECO:0000256" key="10">
    <source>
        <dbReference type="ARBA" id="ARBA00022960"/>
    </source>
</evidence>
<dbReference type="PROSITE" id="PS51387">
    <property type="entry name" value="FAD_PCMH"/>
    <property type="match status" value="1"/>
</dbReference>
<dbReference type="SUPFAM" id="SSF56194">
    <property type="entry name" value="Uridine diphospho-N-Acetylenolpyruvylglucosamine reductase, MurB, C-terminal domain"/>
    <property type="match status" value="1"/>
</dbReference>
<dbReference type="GO" id="GO:0008762">
    <property type="term" value="F:UDP-N-acetylmuramate dehydrogenase activity"/>
    <property type="evidence" value="ECO:0007669"/>
    <property type="project" value="UniProtKB-EC"/>
</dbReference>
<comment type="similarity">
    <text evidence="16">Belongs to the MurB family.</text>
</comment>
<feature type="domain" description="FAD-binding PCMH-type" evidence="17">
    <location>
        <begin position="33"/>
        <end position="219"/>
    </location>
</feature>
<evidence type="ECO:0000256" key="8">
    <source>
        <dbReference type="ARBA" id="ARBA00022827"/>
    </source>
</evidence>
<dbReference type="NCBIfam" id="TIGR00179">
    <property type="entry name" value="murB"/>
    <property type="match status" value="1"/>
</dbReference>
<proteinExistence type="inferred from homology"/>
<evidence type="ECO:0000313" key="19">
    <source>
        <dbReference type="Proteomes" id="UP001248709"/>
    </source>
</evidence>
<keyword evidence="19" id="KW-1185">Reference proteome</keyword>
<evidence type="ECO:0000256" key="7">
    <source>
        <dbReference type="ARBA" id="ARBA00022630"/>
    </source>
</evidence>
<dbReference type="Gene3D" id="3.90.78.10">
    <property type="entry name" value="UDP-N-acetylenolpyruvoylglucosamine reductase, C-terminal domain"/>
    <property type="match status" value="1"/>
</dbReference>
<dbReference type="Gene3D" id="3.30.465.10">
    <property type="match status" value="1"/>
</dbReference>
<dbReference type="PANTHER" id="PTHR21071:SF4">
    <property type="entry name" value="UDP-N-ACETYLENOLPYRUVOYLGLUCOSAMINE REDUCTASE"/>
    <property type="match status" value="1"/>
</dbReference>
<dbReference type="RefSeq" id="WP_025696308.1">
    <property type="nucleotide sequence ID" value="NZ_JAUSUY010000001.1"/>
</dbReference>
<comment type="function">
    <text evidence="2 16">Cell wall formation.</text>
</comment>
<feature type="active site" evidence="16">
    <location>
        <position position="176"/>
    </location>
</feature>
<evidence type="ECO:0000256" key="1">
    <source>
        <dbReference type="ARBA" id="ARBA00001974"/>
    </source>
</evidence>
<dbReference type="Gene3D" id="3.30.43.10">
    <property type="entry name" value="Uridine Diphospho-n-acetylenolpyruvylglucosamine Reductase, domain 2"/>
    <property type="match status" value="1"/>
</dbReference>
<dbReference type="EMBL" id="JAUSUY010000001">
    <property type="protein sequence ID" value="MDT3424774.1"/>
    <property type="molecule type" value="Genomic_DNA"/>
</dbReference>
<keyword evidence="5 16" id="KW-0963">Cytoplasm</keyword>
<reference evidence="18 19" key="1">
    <citation type="submission" date="2023-07" db="EMBL/GenBank/DDBJ databases">
        <title>Genomic Encyclopedia of Type Strains, Phase IV (KMG-IV): sequencing the most valuable type-strain genomes for metagenomic binning, comparative biology and taxonomic classification.</title>
        <authorList>
            <person name="Goeker M."/>
        </authorList>
    </citation>
    <scope>NUCLEOTIDE SEQUENCE [LARGE SCALE GENOMIC DNA]</scope>
    <source>
        <strain evidence="18 19">T98</strain>
    </source>
</reference>
<evidence type="ECO:0000259" key="17">
    <source>
        <dbReference type="PROSITE" id="PS51387"/>
    </source>
</evidence>
<comment type="pathway">
    <text evidence="4 16">Cell wall biogenesis; peptidoglycan biosynthesis.</text>
</comment>
<evidence type="ECO:0000313" key="18">
    <source>
        <dbReference type="EMBL" id="MDT3424774.1"/>
    </source>
</evidence>
<keyword evidence="7 16" id="KW-0285">Flavoprotein</keyword>
<feature type="active site" description="Proton donor" evidence="16">
    <location>
        <position position="226"/>
    </location>
</feature>
<sequence>MDIAKIQEELERLVPSGKVTSHESLKPHVFTQMGGRADILASPSTYEEIQAIVTYAAEHGIALTILGNGSNVIIRDGGVRGIVLHTSGLSGIRAEGHVVIAQCGAQLIETSRFALEHRLTGLEFACGIPGTVGGALYMNAGAYGGEVADVLQSALVVDKRGAVAVLEGDELKWGYRSSVFSSGDYLILEARFALNSGNYDEIKASMDKLTEMRESKQPLEYPSCGSVFKRPPGRYAGQLIQESGLQGTRIGGAEVSKKHAGFIINADNATASDYIGLIQHVRATVKDKFGVELETEVKIIGEEPRIGEQR</sequence>
<dbReference type="Pfam" id="PF01565">
    <property type="entry name" value="FAD_binding_4"/>
    <property type="match status" value="1"/>
</dbReference>
<evidence type="ECO:0000256" key="5">
    <source>
        <dbReference type="ARBA" id="ARBA00022490"/>
    </source>
</evidence>
<keyword evidence="8 16" id="KW-0274">FAD</keyword>
<dbReference type="InterPro" id="IPR006094">
    <property type="entry name" value="Oxid_FAD_bind_N"/>
</dbReference>
<comment type="cofactor">
    <cofactor evidence="1 16">
        <name>FAD</name>
        <dbReference type="ChEBI" id="CHEBI:57692"/>
    </cofactor>
</comment>
<dbReference type="EC" id="1.3.1.98" evidence="16"/>
<dbReference type="InterPro" id="IPR016166">
    <property type="entry name" value="FAD-bd_PCMH"/>
</dbReference>
<dbReference type="Proteomes" id="UP001248709">
    <property type="component" value="Unassembled WGS sequence"/>
</dbReference>
<organism evidence="18 19">
    <name type="scientific">Paenibacillus forsythiae</name>
    <dbReference type="NCBI Taxonomy" id="365616"/>
    <lineage>
        <taxon>Bacteria</taxon>
        <taxon>Bacillati</taxon>
        <taxon>Bacillota</taxon>
        <taxon>Bacilli</taxon>
        <taxon>Bacillales</taxon>
        <taxon>Paenibacillaceae</taxon>
        <taxon>Paenibacillus</taxon>
    </lineage>
</organism>
<dbReference type="NCBIfam" id="NF010480">
    <property type="entry name" value="PRK13905.1"/>
    <property type="match status" value="1"/>
</dbReference>
<dbReference type="PANTHER" id="PTHR21071">
    <property type="entry name" value="UDP-N-ACETYLENOLPYRUVOYLGLUCOSAMINE REDUCTASE"/>
    <property type="match status" value="1"/>
</dbReference>
<keyword evidence="12 16" id="KW-0560">Oxidoreductase</keyword>
<dbReference type="SUPFAM" id="SSF56176">
    <property type="entry name" value="FAD-binding/transporter-associated domain-like"/>
    <property type="match status" value="1"/>
</dbReference>
<feature type="active site" evidence="16">
    <location>
        <position position="296"/>
    </location>
</feature>
<evidence type="ECO:0000256" key="2">
    <source>
        <dbReference type="ARBA" id="ARBA00003921"/>
    </source>
</evidence>
<comment type="subcellular location">
    <subcellularLocation>
        <location evidence="3 16">Cytoplasm</location>
    </subcellularLocation>
</comment>
<evidence type="ECO:0000256" key="15">
    <source>
        <dbReference type="ARBA" id="ARBA00048914"/>
    </source>
</evidence>
<dbReference type="InterPro" id="IPR036318">
    <property type="entry name" value="FAD-bd_PCMH-like_sf"/>
</dbReference>
<evidence type="ECO:0000256" key="14">
    <source>
        <dbReference type="ARBA" id="ARBA00023316"/>
    </source>
</evidence>
<keyword evidence="14 16" id="KW-0961">Cell wall biogenesis/degradation</keyword>
<evidence type="ECO:0000256" key="12">
    <source>
        <dbReference type="ARBA" id="ARBA00023002"/>
    </source>
</evidence>
<dbReference type="InterPro" id="IPR016169">
    <property type="entry name" value="FAD-bd_PCMH_sub2"/>
</dbReference>
<name>A0ABU3H1T2_9BACL</name>
<keyword evidence="6 16" id="KW-0132">Cell division</keyword>
<keyword evidence="9 16" id="KW-0521">NADP</keyword>
<gene>
    <name evidence="16" type="primary">murB</name>
    <name evidence="18" type="ORF">J2Z22_000286</name>
</gene>